<comment type="caution">
    <text evidence="2">The sequence shown here is derived from an EMBL/GenBank/DDBJ whole genome shotgun (WGS) entry which is preliminary data.</text>
</comment>
<name>A0ABS9TD94_9PSEU</name>
<gene>
    <name evidence="2" type="ORF">MMF94_12545</name>
</gene>
<keyword evidence="1" id="KW-0812">Transmembrane</keyword>
<dbReference type="RefSeq" id="WP_241036546.1">
    <property type="nucleotide sequence ID" value="NZ_BAAAJF010000039.1"/>
</dbReference>
<sequence length="151" mass="14281">MPLSLRLVLGSLLVLAGVALLAVAVLGARGRLRRNAWVGVRTATTLRSEHAFAVGNAAAAVPAGAAGVVALAGGAALLAGPGGALGWVVLAVALVGMLGLAGVAGMVGNRAASAVALPPPGPVCSGSCAGCDLVAGCRDATTSLPAGSERG</sequence>
<dbReference type="EMBL" id="JAKXMK010000010">
    <property type="protein sequence ID" value="MCH6166511.1"/>
    <property type="molecule type" value="Genomic_DNA"/>
</dbReference>
<evidence type="ECO:0000256" key="1">
    <source>
        <dbReference type="SAM" id="Phobius"/>
    </source>
</evidence>
<keyword evidence="1" id="KW-1133">Transmembrane helix</keyword>
<proteinExistence type="predicted"/>
<dbReference type="Proteomes" id="UP001299970">
    <property type="component" value="Unassembled WGS sequence"/>
</dbReference>
<feature type="transmembrane region" description="Helical" evidence="1">
    <location>
        <begin position="51"/>
        <end position="78"/>
    </location>
</feature>
<dbReference type="Pfam" id="PF13630">
    <property type="entry name" value="SdpI"/>
    <property type="match status" value="1"/>
</dbReference>
<evidence type="ECO:0000313" key="3">
    <source>
        <dbReference type="Proteomes" id="UP001299970"/>
    </source>
</evidence>
<organism evidence="2 3">
    <name type="scientific">Pseudonocardia alaniniphila</name>
    <dbReference type="NCBI Taxonomy" id="75291"/>
    <lineage>
        <taxon>Bacteria</taxon>
        <taxon>Bacillati</taxon>
        <taxon>Actinomycetota</taxon>
        <taxon>Actinomycetes</taxon>
        <taxon>Pseudonocardiales</taxon>
        <taxon>Pseudonocardiaceae</taxon>
        <taxon>Pseudonocardia</taxon>
    </lineage>
</organism>
<dbReference type="InterPro" id="IPR025962">
    <property type="entry name" value="SdpI/YhfL"/>
</dbReference>
<reference evidence="2 3" key="1">
    <citation type="submission" date="2022-03" db="EMBL/GenBank/DDBJ databases">
        <title>Pseudonocardia alaer sp. nov., a novel actinomycete isolated from reed forest soil.</title>
        <authorList>
            <person name="Wang L."/>
        </authorList>
    </citation>
    <scope>NUCLEOTIDE SEQUENCE [LARGE SCALE GENOMIC DNA]</scope>
    <source>
        <strain evidence="2 3">Y-16303</strain>
    </source>
</reference>
<protein>
    <submittedName>
        <fullName evidence="2">SdpI family protein</fullName>
    </submittedName>
</protein>
<keyword evidence="1" id="KW-0472">Membrane</keyword>
<keyword evidence="3" id="KW-1185">Reference proteome</keyword>
<evidence type="ECO:0000313" key="2">
    <source>
        <dbReference type="EMBL" id="MCH6166511.1"/>
    </source>
</evidence>
<accession>A0ABS9TD94</accession>
<feature type="transmembrane region" description="Helical" evidence="1">
    <location>
        <begin position="85"/>
        <end position="107"/>
    </location>
</feature>